<keyword evidence="2" id="KW-1185">Reference proteome</keyword>
<comment type="caution">
    <text evidence="1">The sequence shown here is derived from an EMBL/GenBank/DDBJ whole genome shotgun (WGS) entry which is preliminary data.</text>
</comment>
<dbReference type="EMBL" id="SGWW01000003">
    <property type="protein sequence ID" value="RZS56523.1"/>
    <property type="molecule type" value="Genomic_DNA"/>
</dbReference>
<dbReference type="SUPFAM" id="SSF52980">
    <property type="entry name" value="Restriction endonuclease-like"/>
    <property type="match status" value="1"/>
</dbReference>
<dbReference type="AlphaFoldDB" id="A0A4Q7LQM3"/>
<dbReference type="InterPro" id="IPR011335">
    <property type="entry name" value="Restrct_endonuc-II-like"/>
</dbReference>
<name>A0A4Q7LQM3_9MICO</name>
<gene>
    <name evidence="1" type="ORF">EV141_1987</name>
</gene>
<proteinExistence type="predicted"/>
<reference evidence="1 2" key="1">
    <citation type="journal article" date="2015" name="Stand. Genomic Sci.">
        <title>Genomic Encyclopedia of Bacterial and Archaeal Type Strains, Phase III: the genomes of soil and plant-associated and newly described type strains.</title>
        <authorList>
            <person name="Whitman W.B."/>
            <person name="Woyke T."/>
            <person name="Klenk H.P."/>
            <person name="Zhou Y."/>
            <person name="Lilburn T.G."/>
            <person name="Beck B.J."/>
            <person name="De Vos P."/>
            <person name="Vandamme P."/>
            <person name="Eisen J.A."/>
            <person name="Garrity G."/>
            <person name="Hugenholtz P."/>
            <person name="Kyrpides N.C."/>
        </authorList>
    </citation>
    <scope>NUCLEOTIDE SEQUENCE [LARGE SCALE GENOMIC DNA]</scope>
    <source>
        <strain evidence="1 2">CV2</strain>
    </source>
</reference>
<protein>
    <submittedName>
        <fullName evidence="1">Uncharacterized protein</fullName>
    </submittedName>
</protein>
<sequence length="360" mass="40294">MRRPRARIPPWLSASHVLPIRSRAAGIRRTSGRGASRRSARHRAGMHIDPALNADGLLVARDSVLAGADTRSLQRAAARGDLLRLARGVYTTPEFWAHCDRRERHVLRCRAAAERLGSRLTLAGPSAAAVLGLDLAAQWPDAVCALTTPADGTRRRGNIMWWASPQHDRHVQDLGWVRTTDPLRTATEIAARTPFVAGLITADSALRHERYRGPGVGGERFMEVARAIAIRRGTRRVRRVAEFADGNAESAGETWTRAALEHLGAPPPELQVDVLDGRVWVARVDFCWPARKIIVEFDGEKKYRAALRAPERTVEDVVIEEKKREDRLREAGWAIVRVVWGDLREPDRLRRKLRRVCLIA</sequence>
<accession>A0A4Q7LQM3</accession>
<organism evidence="1 2">
    <name type="scientific">Microcella putealis</name>
    <dbReference type="NCBI Taxonomy" id="337005"/>
    <lineage>
        <taxon>Bacteria</taxon>
        <taxon>Bacillati</taxon>
        <taxon>Actinomycetota</taxon>
        <taxon>Actinomycetes</taxon>
        <taxon>Micrococcales</taxon>
        <taxon>Microbacteriaceae</taxon>
        <taxon>Microcella</taxon>
    </lineage>
</organism>
<evidence type="ECO:0000313" key="2">
    <source>
        <dbReference type="Proteomes" id="UP000293519"/>
    </source>
</evidence>
<evidence type="ECO:0000313" key="1">
    <source>
        <dbReference type="EMBL" id="RZS56523.1"/>
    </source>
</evidence>
<dbReference type="Gene3D" id="3.40.960.10">
    <property type="entry name" value="VSR Endonuclease"/>
    <property type="match status" value="1"/>
</dbReference>
<dbReference type="Proteomes" id="UP000293519">
    <property type="component" value="Unassembled WGS sequence"/>
</dbReference>